<dbReference type="Pfam" id="PF23876">
    <property type="entry name" value="DUF7230"/>
    <property type="match status" value="1"/>
</dbReference>
<evidence type="ECO:0000313" key="1">
    <source>
        <dbReference type="EMBL" id="MCQ8119002.1"/>
    </source>
</evidence>
<keyword evidence="2" id="KW-1185">Reference proteome</keyword>
<dbReference type="EMBL" id="JANIBL010000055">
    <property type="protein sequence ID" value="MCQ8119002.1"/>
    <property type="molecule type" value="Genomic_DNA"/>
</dbReference>
<organism evidence="1 2">
    <name type="scientific">Methylomonas rosea</name>
    <dbReference type="NCBI Taxonomy" id="2952227"/>
    <lineage>
        <taxon>Bacteria</taxon>
        <taxon>Pseudomonadati</taxon>
        <taxon>Pseudomonadota</taxon>
        <taxon>Gammaproteobacteria</taxon>
        <taxon>Methylococcales</taxon>
        <taxon>Methylococcaceae</taxon>
        <taxon>Methylomonas</taxon>
    </lineage>
</organism>
<evidence type="ECO:0000313" key="2">
    <source>
        <dbReference type="Proteomes" id="UP001524570"/>
    </source>
</evidence>
<reference evidence="1 2" key="1">
    <citation type="submission" date="2022-07" db="EMBL/GenBank/DDBJ databases">
        <title>Methylomonas rivi sp. nov., Methylomonas rosea sp. nov., Methylomonas aureus sp. nov. and Methylomonas subterranea sp. nov., four novel methanotrophs isolated from a freshwater creek and the deep terrestrial subsurface.</title>
        <authorList>
            <person name="Abin C."/>
            <person name="Sankaranarayanan K."/>
            <person name="Garner C."/>
            <person name="Sindelar R."/>
            <person name="Kotary K."/>
            <person name="Garner R."/>
            <person name="Barclay S."/>
            <person name="Lawson P."/>
            <person name="Krumholz L."/>
        </authorList>
    </citation>
    <scope>NUCLEOTIDE SEQUENCE [LARGE SCALE GENOMIC DNA]</scope>
    <source>
        <strain evidence="1 2">WSC-7</strain>
    </source>
</reference>
<dbReference type="Proteomes" id="UP001524570">
    <property type="component" value="Unassembled WGS sequence"/>
</dbReference>
<name>A0ABT1TW59_9GAMM</name>
<dbReference type="RefSeq" id="WP_256607951.1">
    <property type="nucleotide sequence ID" value="NZ_JANIBL010000055.1"/>
</dbReference>
<dbReference type="InterPro" id="IPR055654">
    <property type="entry name" value="DUF7230"/>
</dbReference>
<accession>A0ABT1TW59</accession>
<sequence>MRKQNPSKGLDGKPIKNPVAKFAHRFNKAQTYADKTKYRRKAKHQGLEPFSIVSEQAIQKGSRQPLPALPYLLHPCSRRLLPI</sequence>
<comment type="caution">
    <text evidence="1">The sequence shown here is derived from an EMBL/GenBank/DDBJ whole genome shotgun (WGS) entry which is preliminary data.</text>
</comment>
<protein>
    <submittedName>
        <fullName evidence="1">Uncharacterized protein</fullName>
    </submittedName>
</protein>
<gene>
    <name evidence="1" type="ORF">NP589_16320</name>
</gene>
<proteinExistence type="predicted"/>